<gene>
    <name evidence="1" type="ORF">CAOG_009331</name>
</gene>
<reference evidence="2" key="1">
    <citation type="submission" date="2011-02" db="EMBL/GenBank/DDBJ databases">
        <title>The Genome Sequence of Capsaspora owczarzaki ATCC 30864.</title>
        <authorList>
            <person name="Russ C."/>
            <person name="Cuomo C."/>
            <person name="Burger G."/>
            <person name="Gray M.W."/>
            <person name="Holland P.W.H."/>
            <person name="King N."/>
            <person name="Lang F.B.F."/>
            <person name="Roger A.J."/>
            <person name="Ruiz-Trillo I."/>
            <person name="Young S.K."/>
            <person name="Zeng Q."/>
            <person name="Gargeya S."/>
            <person name="Alvarado L."/>
            <person name="Berlin A."/>
            <person name="Chapman S.B."/>
            <person name="Chen Z."/>
            <person name="Freedman E."/>
            <person name="Gellesch M."/>
            <person name="Goldberg J."/>
            <person name="Griggs A."/>
            <person name="Gujja S."/>
            <person name="Heilman E."/>
            <person name="Heiman D."/>
            <person name="Howarth C."/>
            <person name="Mehta T."/>
            <person name="Neiman D."/>
            <person name="Pearson M."/>
            <person name="Roberts A."/>
            <person name="Saif S."/>
            <person name="Shea T."/>
            <person name="Shenoy N."/>
            <person name="Sisk P."/>
            <person name="Stolte C."/>
            <person name="Sykes S."/>
            <person name="White J."/>
            <person name="Yandava C."/>
            <person name="Haas B."/>
            <person name="Nusbaum C."/>
            <person name="Birren B."/>
        </authorList>
    </citation>
    <scope>NUCLEOTIDE SEQUENCE</scope>
    <source>
        <strain evidence="2">ATCC 30864</strain>
    </source>
</reference>
<accession>A0A0D2U1X9</accession>
<evidence type="ECO:0000313" key="1">
    <source>
        <dbReference type="EMBL" id="KJE89211.1"/>
    </source>
</evidence>
<sequence>MRLCQKLMAALSNETESAFVRGRRAWAQVAGGERTQKSTAFTYAVTVFHVATKRMLILTEPASLTEPPSHPHKGAHNTQDSGLILCFGAQPDGCSDSTDEKNIRNRALASPCLGSWSKRAKENNDHSL</sequence>
<dbReference type="AlphaFoldDB" id="A0A0D2U1X9"/>
<keyword evidence="2" id="KW-1185">Reference proteome</keyword>
<proteinExistence type="predicted"/>
<evidence type="ECO:0000313" key="2">
    <source>
        <dbReference type="Proteomes" id="UP000008743"/>
    </source>
</evidence>
<organism evidence="1 2">
    <name type="scientific">Capsaspora owczarzaki (strain ATCC 30864)</name>
    <dbReference type="NCBI Taxonomy" id="595528"/>
    <lineage>
        <taxon>Eukaryota</taxon>
        <taxon>Filasterea</taxon>
        <taxon>Capsaspora</taxon>
    </lineage>
</organism>
<name>A0A0D2U1X9_CAPO3</name>
<dbReference type="EMBL" id="KE346360">
    <property type="protein sequence ID" value="KJE89211.1"/>
    <property type="molecule type" value="Genomic_DNA"/>
</dbReference>
<dbReference type="Proteomes" id="UP000008743">
    <property type="component" value="Unassembled WGS sequence"/>
</dbReference>
<dbReference type="InParanoid" id="A0A0D2U1X9"/>
<protein>
    <submittedName>
        <fullName evidence="1">Uncharacterized protein</fullName>
    </submittedName>
</protein>